<keyword evidence="2" id="KW-1185">Reference proteome</keyword>
<reference evidence="1" key="1">
    <citation type="journal article" date="2020" name="Phytopathology">
        <title>Genome sequence and comparative analysis of Colletotrichum gloeosporioides isolated from Liriodendron leaves.</title>
        <authorList>
            <person name="Fu F.F."/>
            <person name="Hao Z."/>
            <person name="Wang P."/>
            <person name="Lu Y."/>
            <person name="Xue L.J."/>
            <person name="Wei G."/>
            <person name="Tian Y."/>
            <person name="Baishi H."/>
            <person name="Xu H."/>
            <person name="Shi J."/>
            <person name="Cheng T."/>
            <person name="Wang G."/>
            <person name="Yi Y."/>
            <person name="Chen J."/>
        </authorList>
    </citation>
    <scope>NUCLEOTIDE SEQUENCE</scope>
    <source>
        <strain evidence="1">Lc1</strain>
    </source>
</reference>
<dbReference type="GeneID" id="69009576"/>
<accession>A0A8H4CAF9</accession>
<comment type="caution">
    <text evidence="1">The sequence shown here is derived from an EMBL/GenBank/DDBJ whole genome shotgun (WGS) entry which is preliminary data.</text>
</comment>
<dbReference type="Proteomes" id="UP000613401">
    <property type="component" value="Unassembled WGS sequence"/>
</dbReference>
<reference evidence="1" key="2">
    <citation type="submission" date="2020-03" db="EMBL/GenBank/DDBJ databases">
        <authorList>
            <person name="Fu F.-F."/>
            <person name="Chen J."/>
        </authorList>
    </citation>
    <scope>NUCLEOTIDE SEQUENCE</scope>
    <source>
        <strain evidence="1">Lc1</strain>
    </source>
</reference>
<organism evidence="1 2">
    <name type="scientific">Colletotrichum gloeosporioides</name>
    <name type="common">Anthracnose fungus</name>
    <name type="synonym">Glomerella cingulata</name>
    <dbReference type="NCBI Taxonomy" id="474922"/>
    <lineage>
        <taxon>Eukaryota</taxon>
        <taxon>Fungi</taxon>
        <taxon>Dikarya</taxon>
        <taxon>Ascomycota</taxon>
        <taxon>Pezizomycotina</taxon>
        <taxon>Sordariomycetes</taxon>
        <taxon>Hypocreomycetidae</taxon>
        <taxon>Glomerellales</taxon>
        <taxon>Glomerellaceae</taxon>
        <taxon>Colletotrichum</taxon>
        <taxon>Colletotrichum gloeosporioides species complex</taxon>
    </lineage>
</organism>
<dbReference type="RefSeq" id="XP_045259541.1">
    <property type="nucleotide sequence ID" value="XM_045402506.1"/>
</dbReference>
<evidence type="ECO:0000313" key="2">
    <source>
        <dbReference type="Proteomes" id="UP000613401"/>
    </source>
</evidence>
<name>A0A8H4CAF9_COLGL</name>
<evidence type="ECO:0000313" key="1">
    <source>
        <dbReference type="EMBL" id="KAF3800381.1"/>
    </source>
</evidence>
<gene>
    <name evidence="1" type="ORF">GCG54_00002414</name>
</gene>
<protein>
    <submittedName>
        <fullName evidence="1">Uncharacterized protein</fullName>
    </submittedName>
</protein>
<dbReference type="EMBL" id="WVTB01000076">
    <property type="protein sequence ID" value="KAF3800381.1"/>
    <property type="molecule type" value="Genomic_DNA"/>
</dbReference>
<dbReference type="AlphaFoldDB" id="A0A8H4CAF9"/>
<sequence>MASTVAILASTSIEVLQQKGTHSLYAASVLQATGHFAFVPVVLLKIKGLANCGLTPTLQQWVRILVTRSVTVDLCCWVTATIACAKNLSS</sequence>
<proteinExistence type="predicted"/>